<dbReference type="PANTHER" id="PTHR47175:SF2">
    <property type="entry name" value="LIPASE ATG15-RELATED"/>
    <property type="match status" value="1"/>
</dbReference>
<dbReference type="STRING" id="1382522.W6MQH2"/>
<dbReference type="InterPro" id="IPR029058">
    <property type="entry name" value="AB_hydrolase_fold"/>
</dbReference>
<dbReference type="Proteomes" id="UP000019384">
    <property type="component" value="Unassembled WGS sequence"/>
</dbReference>
<evidence type="ECO:0000256" key="16">
    <source>
        <dbReference type="ARBA" id="ARBA00023098"/>
    </source>
</evidence>
<evidence type="ECO:0000256" key="15">
    <source>
        <dbReference type="ARBA" id="ARBA00023006"/>
    </source>
</evidence>
<dbReference type="EMBL" id="HG793130">
    <property type="protein sequence ID" value="CDK28994.1"/>
    <property type="molecule type" value="Genomic_DNA"/>
</dbReference>
<dbReference type="GO" id="GO:0032585">
    <property type="term" value="C:multivesicular body membrane"/>
    <property type="evidence" value="ECO:0007669"/>
    <property type="project" value="UniProtKB-SubCell"/>
</dbReference>
<dbReference type="EC" id="3.1.1.3" evidence="6"/>
<comment type="subunit">
    <text evidence="5">Binds to both phosphatidylinositol (PI) and phosphatidylinositol 3,5-bisphosphate (PIP2).</text>
</comment>
<keyword evidence="12" id="KW-0442">Lipid degradation</keyword>
<evidence type="ECO:0000256" key="3">
    <source>
        <dbReference type="ARBA" id="ARBA00004343"/>
    </source>
</evidence>
<feature type="region of interest" description="Disordered" evidence="21">
    <location>
        <begin position="530"/>
        <end position="557"/>
    </location>
</feature>
<reference evidence="23" key="2">
    <citation type="submission" date="2014-02" db="EMBL/GenBank/DDBJ databases">
        <title>Complete DNA sequence of /Kuraishia capsulata/ illustrates novel genomic features among budding yeasts (/Saccharomycotina/).</title>
        <authorList>
            <person name="Morales L."/>
            <person name="Noel B."/>
            <person name="Porcel B."/>
            <person name="Marcet-Houben M."/>
            <person name="Hullo M-F."/>
            <person name="Sacerdot C."/>
            <person name="Tekaia F."/>
            <person name="Leh-Louis V."/>
            <person name="Despons L."/>
            <person name="Khanna V."/>
            <person name="Aury J-M."/>
            <person name="Barbe V."/>
            <person name="Couloux A."/>
            <person name="Labadie K."/>
            <person name="Pelletier E."/>
            <person name="Souciet J-L."/>
            <person name="Boekhout T."/>
            <person name="Gabaldon T."/>
            <person name="Wincker P."/>
            <person name="Dujon B."/>
        </authorList>
    </citation>
    <scope>NUCLEOTIDE SEQUENCE</scope>
    <source>
        <strain evidence="23">CBS 1993</strain>
    </source>
</reference>
<evidence type="ECO:0000256" key="17">
    <source>
        <dbReference type="ARBA" id="ARBA00023136"/>
    </source>
</evidence>
<dbReference type="Pfam" id="PF26363">
    <property type="entry name" value="Phospholipase-like"/>
    <property type="match status" value="1"/>
</dbReference>
<evidence type="ECO:0000256" key="1">
    <source>
        <dbReference type="ARBA" id="ARBA00001024"/>
    </source>
</evidence>
<evidence type="ECO:0000256" key="14">
    <source>
        <dbReference type="ARBA" id="ARBA00022989"/>
    </source>
</evidence>
<protein>
    <recommendedName>
        <fullName evidence="7">Putative lipase ATG15</fullName>
        <ecNumber evidence="6">3.1.1.3</ecNumber>
    </recommendedName>
    <alternativeName>
        <fullName evidence="20">Autophagy-related protein 15</fullName>
    </alternativeName>
    <alternativeName>
        <fullName evidence="8">Putative lipase atg15</fullName>
    </alternativeName>
</protein>
<keyword evidence="9 22" id="KW-0812">Transmembrane</keyword>
<keyword evidence="14 22" id="KW-1133">Transmembrane helix</keyword>
<reference evidence="23" key="1">
    <citation type="submission" date="2013-12" db="EMBL/GenBank/DDBJ databases">
        <authorList>
            <person name="Genoscope - CEA"/>
        </authorList>
    </citation>
    <scope>NUCLEOTIDE SEQUENCE</scope>
    <source>
        <strain evidence="23">CBS 1993</strain>
    </source>
</reference>
<feature type="region of interest" description="Disordered" evidence="21">
    <location>
        <begin position="487"/>
        <end position="511"/>
    </location>
</feature>
<dbReference type="GO" id="GO:0046461">
    <property type="term" value="P:neutral lipid catabolic process"/>
    <property type="evidence" value="ECO:0007669"/>
    <property type="project" value="TreeGrafter"/>
</dbReference>
<dbReference type="SUPFAM" id="SSF53474">
    <property type="entry name" value="alpha/beta-Hydrolases"/>
    <property type="match status" value="1"/>
</dbReference>
<keyword evidence="11" id="KW-0378">Hydrolase</keyword>
<evidence type="ECO:0000256" key="19">
    <source>
        <dbReference type="ARBA" id="ARBA00024663"/>
    </source>
</evidence>
<dbReference type="InterPro" id="IPR050805">
    <property type="entry name" value="ATG15_Lipase"/>
</dbReference>
<evidence type="ECO:0000256" key="9">
    <source>
        <dbReference type="ARBA" id="ARBA00022692"/>
    </source>
</evidence>
<keyword evidence="18" id="KW-0325">Glycoprotein</keyword>
<dbReference type="GO" id="GO:0034496">
    <property type="term" value="P:multivesicular body membrane disassembly"/>
    <property type="evidence" value="ECO:0007669"/>
    <property type="project" value="TreeGrafter"/>
</dbReference>
<keyword evidence="13" id="KW-0735">Signal-anchor</keyword>
<proteinExistence type="inferred from homology"/>
<keyword evidence="16" id="KW-0443">Lipid metabolism</keyword>
<evidence type="ECO:0000256" key="6">
    <source>
        <dbReference type="ARBA" id="ARBA00013279"/>
    </source>
</evidence>
<gene>
    <name evidence="23" type="ORF">KUCA_T00004980001</name>
</gene>
<dbReference type="GeneID" id="34522371"/>
<evidence type="ECO:0000313" key="23">
    <source>
        <dbReference type="EMBL" id="CDK28994.1"/>
    </source>
</evidence>
<evidence type="ECO:0000256" key="18">
    <source>
        <dbReference type="ARBA" id="ARBA00023180"/>
    </source>
</evidence>
<comment type="catalytic activity">
    <reaction evidence="1">
        <text>a triacylglycerol + H2O = a diacylglycerol + a fatty acid + H(+)</text>
        <dbReference type="Rhea" id="RHEA:12044"/>
        <dbReference type="ChEBI" id="CHEBI:15377"/>
        <dbReference type="ChEBI" id="CHEBI:15378"/>
        <dbReference type="ChEBI" id="CHEBI:17855"/>
        <dbReference type="ChEBI" id="CHEBI:18035"/>
        <dbReference type="ChEBI" id="CHEBI:28868"/>
        <dbReference type="EC" id="3.1.1.3"/>
    </reaction>
</comment>
<evidence type="ECO:0000256" key="8">
    <source>
        <dbReference type="ARBA" id="ARBA00019241"/>
    </source>
</evidence>
<evidence type="ECO:0000256" key="21">
    <source>
        <dbReference type="SAM" id="MobiDB-lite"/>
    </source>
</evidence>
<evidence type="ECO:0000256" key="5">
    <source>
        <dbReference type="ARBA" id="ARBA00011137"/>
    </source>
</evidence>
<keyword evidence="10" id="KW-0967">Endosome</keyword>
<dbReference type="GO" id="GO:0004806">
    <property type="term" value="F:triacylglycerol lipase activity"/>
    <property type="evidence" value="ECO:0007669"/>
    <property type="project" value="UniProtKB-EC"/>
</dbReference>
<feature type="compositionally biased region" description="Low complexity" evidence="21">
    <location>
        <begin position="493"/>
        <end position="509"/>
    </location>
</feature>
<dbReference type="FunFam" id="3.40.50.1820:FF:000129">
    <property type="entry name" value="Autophagy related lipase Atg15, putative"/>
    <property type="match status" value="1"/>
</dbReference>
<organism evidence="23 24">
    <name type="scientific">Kuraishia capsulata CBS 1993</name>
    <dbReference type="NCBI Taxonomy" id="1382522"/>
    <lineage>
        <taxon>Eukaryota</taxon>
        <taxon>Fungi</taxon>
        <taxon>Dikarya</taxon>
        <taxon>Ascomycota</taxon>
        <taxon>Saccharomycotina</taxon>
        <taxon>Pichiomycetes</taxon>
        <taxon>Pichiales</taxon>
        <taxon>Pichiaceae</taxon>
        <taxon>Kuraishia</taxon>
    </lineage>
</organism>
<dbReference type="GO" id="GO:0005775">
    <property type="term" value="C:vacuolar lumen"/>
    <property type="evidence" value="ECO:0007669"/>
    <property type="project" value="TreeGrafter"/>
</dbReference>
<comment type="similarity">
    <text evidence="4">Belongs to the AB hydrolase superfamily. Lipase family.</text>
</comment>
<dbReference type="GO" id="GO:0034727">
    <property type="term" value="P:piecemeal microautophagy of the nucleus"/>
    <property type="evidence" value="ECO:0007669"/>
    <property type="project" value="TreeGrafter"/>
</dbReference>
<keyword evidence="15" id="KW-0072">Autophagy</keyword>
<comment type="subcellular location">
    <subcellularLocation>
        <location evidence="3">Endosome</location>
        <location evidence="3">Multivesicular body membrane</location>
        <topology evidence="3">Single-pass type II membrane protein</topology>
    </subcellularLocation>
    <subcellularLocation>
        <location evidence="2">Prevacuolar compartment membrane</location>
        <topology evidence="2">Single-pass type II membrane protein</topology>
    </subcellularLocation>
</comment>
<evidence type="ECO:0000256" key="10">
    <source>
        <dbReference type="ARBA" id="ARBA00022753"/>
    </source>
</evidence>
<dbReference type="RefSeq" id="XP_022460983.1">
    <property type="nucleotide sequence ID" value="XM_022606120.1"/>
</dbReference>
<dbReference type="CDD" id="cd00519">
    <property type="entry name" value="Lipase_3"/>
    <property type="match status" value="1"/>
</dbReference>
<evidence type="ECO:0000256" key="2">
    <source>
        <dbReference type="ARBA" id="ARBA00004270"/>
    </source>
</evidence>
<keyword evidence="24" id="KW-1185">Reference proteome</keyword>
<dbReference type="GO" id="GO:0006660">
    <property type="term" value="P:phosphatidylserine catabolic process"/>
    <property type="evidence" value="ECO:0007669"/>
    <property type="project" value="TreeGrafter"/>
</dbReference>
<evidence type="ECO:0000256" key="11">
    <source>
        <dbReference type="ARBA" id="ARBA00022801"/>
    </source>
</evidence>
<sequence>MGGNSAPPSNSRNKSAKSQISLVLSCILALIFAFGYLVYGVGWLGGGMSLAEDAATEMKAQQAKETFTIRHLFHHNTGEKHLTHRRLDLTPELLESEAFSTSNVETIAQYGAEEEDQTALSLWFADQSPWSKPLSLKSDSMTIMRLVERAPDFVESYLAYALEVGSQGIAGIHLDWAEEEDVPIPNVTDKQTVVSLALMASNAYVKIPGKGDWQDVGQQWNDTDGFGWMDDGIRGHVFANEDNSTIVVAIKGTSATGLTGGTDSETSISDKVNDNLLFSCCCARVSYMWQTVCDCYESSYTCNQKCLEKEMKREDRYYRAAMDIYRNVSSLYPDANIWLTGHSLGGALSSLVGRTYGLPTVTFQAPGELLATRRLHLPMPPGIPTRMEHIWHFGHTADPIFMGVCNGASSTCAVAGYAMETQCHSGKVCVYDVVTDLGWHVSITNHRIHTVIDNVLLEYNTTAQCVIPPPCHDCYNWNFIVGDEDQKKKTTTTRHTSTSSTSSESATPTDPADCLKRTWYGRCIKWADGKSSREKPSATSTSNTKTSNPSSALHKNSTLVTRTITKSSSVIIAPTATSHTPDYPDSPKKCVEYSWLGYCKRYEGDE</sequence>
<dbReference type="AlphaFoldDB" id="W6MQH2"/>
<keyword evidence="17 22" id="KW-0472">Membrane</keyword>
<name>W6MQH2_9ASCO</name>
<comment type="function">
    <text evidence="19">Lipase which is essential for lysis of subvacuolar cytoplasm to vacuole targeted bodies and intravacuolar autophagic bodies. Involved in the lysis of intravacuolar multivesicular body (MVB) vesicles. The intravacuolar membrane disintegration by ATG15 is critical to life span extension.</text>
</comment>
<evidence type="ECO:0000256" key="4">
    <source>
        <dbReference type="ARBA" id="ARBA00010701"/>
    </source>
</evidence>
<dbReference type="PANTHER" id="PTHR47175">
    <property type="entry name" value="LIPASE ATG15-RELATED"/>
    <property type="match status" value="1"/>
</dbReference>
<dbReference type="Gene3D" id="3.40.50.1820">
    <property type="entry name" value="alpha/beta hydrolase"/>
    <property type="match status" value="1"/>
</dbReference>
<feature type="transmembrane region" description="Helical" evidence="22">
    <location>
        <begin position="20"/>
        <end position="39"/>
    </location>
</feature>
<evidence type="ECO:0000256" key="22">
    <source>
        <dbReference type="SAM" id="Phobius"/>
    </source>
</evidence>
<dbReference type="OrthoDB" id="58570at2759"/>
<dbReference type="GO" id="GO:0004620">
    <property type="term" value="F:phospholipase activity"/>
    <property type="evidence" value="ECO:0007669"/>
    <property type="project" value="TreeGrafter"/>
</dbReference>
<evidence type="ECO:0000256" key="20">
    <source>
        <dbReference type="ARBA" id="ARBA00029828"/>
    </source>
</evidence>
<evidence type="ECO:0000256" key="7">
    <source>
        <dbReference type="ARBA" id="ARBA00018542"/>
    </source>
</evidence>
<accession>W6MQH2</accession>
<evidence type="ECO:0000256" key="13">
    <source>
        <dbReference type="ARBA" id="ARBA00022968"/>
    </source>
</evidence>
<evidence type="ECO:0000313" key="24">
    <source>
        <dbReference type="Proteomes" id="UP000019384"/>
    </source>
</evidence>
<dbReference type="HOGENOM" id="CLU_028295_0_1_1"/>
<feature type="compositionally biased region" description="Low complexity" evidence="21">
    <location>
        <begin position="537"/>
        <end position="552"/>
    </location>
</feature>
<evidence type="ECO:0000256" key="12">
    <source>
        <dbReference type="ARBA" id="ARBA00022963"/>
    </source>
</evidence>